<feature type="compositionally biased region" description="Low complexity" evidence="9">
    <location>
        <begin position="349"/>
        <end position="359"/>
    </location>
</feature>
<proteinExistence type="predicted"/>
<feature type="region of interest" description="Disordered" evidence="9">
    <location>
        <begin position="341"/>
        <end position="364"/>
    </location>
</feature>
<keyword evidence="12" id="KW-1185">Reference proteome</keyword>
<evidence type="ECO:0000256" key="9">
    <source>
        <dbReference type="SAM" id="MobiDB-lite"/>
    </source>
</evidence>
<gene>
    <name evidence="11" type="ORF">PLEPLA_LOCUS29309</name>
</gene>
<feature type="domain" description="Centrosomal CEP44" evidence="10">
    <location>
        <begin position="54"/>
        <end position="159"/>
    </location>
</feature>
<dbReference type="PANTHER" id="PTHR31477">
    <property type="entry name" value="CENTROSOMAL PROTEIN OF 44 KDA"/>
    <property type="match status" value="1"/>
</dbReference>
<evidence type="ECO:0000256" key="1">
    <source>
        <dbReference type="ARBA" id="ARBA00004114"/>
    </source>
</evidence>
<evidence type="ECO:0000259" key="10">
    <source>
        <dbReference type="Pfam" id="PF15007"/>
    </source>
</evidence>
<comment type="caution">
    <text evidence="11">The sequence shown here is derived from an EMBL/GenBank/DDBJ whole genome shotgun (WGS) entry which is preliminary data.</text>
</comment>
<evidence type="ECO:0000256" key="8">
    <source>
        <dbReference type="ARBA" id="ARBA00046235"/>
    </source>
</evidence>
<evidence type="ECO:0000256" key="4">
    <source>
        <dbReference type="ARBA" id="ARBA00014053"/>
    </source>
</evidence>
<evidence type="ECO:0000256" key="6">
    <source>
        <dbReference type="ARBA" id="ARBA00023054"/>
    </source>
</evidence>
<comment type="subcellular location">
    <subcellularLocation>
        <location evidence="1">Cytoplasm</location>
        <location evidence="1">Cytoskeleton</location>
        <location evidence="1">Microtubule organizing center</location>
        <location evidence="1">Centrosome</location>
        <location evidence="1">Centriole</location>
    </subcellularLocation>
    <subcellularLocation>
        <location evidence="3">Cytoplasm</location>
        <location evidence="3">Cytoskeleton</location>
        <location evidence="3">Spindle pole</location>
    </subcellularLocation>
    <subcellularLocation>
        <location evidence="2">Midbody</location>
    </subcellularLocation>
</comment>
<dbReference type="GO" id="GO:0000922">
    <property type="term" value="C:spindle pole"/>
    <property type="evidence" value="ECO:0007669"/>
    <property type="project" value="UniProtKB-SubCell"/>
</dbReference>
<name>A0A9N7V2F2_PLEPL</name>
<evidence type="ECO:0000256" key="7">
    <source>
        <dbReference type="ARBA" id="ARBA00023212"/>
    </source>
</evidence>
<dbReference type="EMBL" id="CADEAL010002668">
    <property type="protein sequence ID" value="CAB1441546.1"/>
    <property type="molecule type" value="Genomic_DNA"/>
</dbReference>
<reference evidence="11" key="1">
    <citation type="submission" date="2020-03" db="EMBL/GenBank/DDBJ databases">
        <authorList>
            <person name="Weist P."/>
        </authorList>
    </citation>
    <scope>NUCLEOTIDE SEQUENCE</scope>
</reference>
<dbReference type="Pfam" id="PF15007">
    <property type="entry name" value="CEP44"/>
    <property type="match status" value="1"/>
</dbReference>
<dbReference type="Proteomes" id="UP001153269">
    <property type="component" value="Unassembled WGS sequence"/>
</dbReference>
<protein>
    <recommendedName>
        <fullName evidence="4">Centrosomal protein of 44 kDa</fullName>
    </recommendedName>
</protein>
<dbReference type="GO" id="GO:0005813">
    <property type="term" value="C:centrosome"/>
    <property type="evidence" value="ECO:0007669"/>
    <property type="project" value="TreeGrafter"/>
</dbReference>
<feature type="region of interest" description="Disordered" evidence="9">
    <location>
        <begin position="159"/>
        <end position="203"/>
    </location>
</feature>
<keyword evidence="5" id="KW-0963">Cytoplasm</keyword>
<dbReference type="GO" id="GO:0010457">
    <property type="term" value="P:centriole-centriole cohesion"/>
    <property type="evidence" value="ECO:0007669"/>
    <property type="project" value="TreeGrafter"/>
</dbReference>
<dbReference type="GO" id="GO:0007099">
    <property type="term" value="P:centriole replication"/>
    <property type="evidence" value="ECO:0007669"/>
    <property type="project" value="TreeGrafter"/>
</dbReference>
<comment type="function">
    <text evidence="8">Centriole-enriched microtubule-binding protein involved in centriole biogenesis. In collaboration with CEP295 and POC1B, is required for the centriole-to-centrosome conversion by ensuring the formation of bona fide centriole wall. Functions as a linker component that maintains centrosome cohesion. Associates with CROCC and regulates its stability and localization to the centrosome.</text>
</comment>
<accession>A0A9N7V2F2</accession>
<sequence length="393" mass="43748">MPPHLTVRRTSSCGAHHPAAHIILQRISSSPHAAHIILRPTSSCGTSSKLLEPYPGYVDYNGLSKGDPSAFLPIVSFTLTSFSPPLAEQLLSTGLELTGKTDLRFTDKLYKVLRDIFHYKPILTKQQFLQWGFSQRKISVICDVINLVLEKHNQLKKDRSEADAATHTNGRHCRDPGELNFRPRGRCPGPHKDHRGEAHPKLTDVGSVSGSFGMTLIENPSTFPTNSSNKVTSISKHNEVYSITSPENGIPELVEGKDDKDIMLHLSEVDRRLLAMETQLKNTLSGLDRLEVLEKRLEELERGRKRDKTGEEFLTISSTSWENLMSRVLLLETKLELSNPQLNAAQPCPSSSTSNSTPDSSKEVLTNRLESITNMLKTTSNLLKNTEPFTTSC</sequence>
<evidence type="ECO:0000256" key="3">
    <source>
        <dbReference type="ARBA" id="ARBA00004647"/>
    </source>
</evidence>
<keyword evidence="7" id="KW-0206">Cytoskeleton</keyword>
<dbReference type="GO" id="GO:0005814">
    <property type="term" value="C:centriole"/>
    <property type="evidence" value="ECO:0007669"/>
    <property type="project" value="UniProtKB-SubCell"/>
</dbReference>
<dbReference type="PANTHER" id="PTHR31477:SF1">
    <property type="entry name" value="CENTROSOMAL PROTEIN OF 44 KDA"/>
    <property type="match status" value="1"/>
</dbReference>
<dbReference type="AlphaFoldDB" id="A0A9N7V2F2"/>
<keyword evidence="6" id="KW-0175">Coiled coil</keyword>
<organism evidence="11 12">
    <name type="scientific">Pleuronectes platessa</name>
    <name type="common">European plaice</name>
    <dbReference type="NCBI Taxonomy" id="8262"/>
    <lineage>
        <taxon>Eukaryota</taxon>
        <taxon>Metazoa</taxon>
        <taxon>Chordata</taxon>
        <taxon>Craniata</taxon>
        <taxon>Vertebrata</taxon>
        <taxon>Euteleostomi</taxon>
        <taxon>Actinopterygii</taxon>
        <taxon>Neopterygii</taxon>
        <taxon>Teleostei</taxon>
        <taxon>Neoteleostei</taxon>
        <taxon>Acanthomorphata</taxon>
        <taxon>Carangaria</taxon>
        <taxon>Pleuronectiformes</taxon>
        <taxon>Pleuronectoidei</taxon>
        <taxon>Pleuronectidae</taxon>
        <taxon>Pleuronectes</taxon>
    </lineage>
</organism>
<evidence type="ECO:0000256" key="5">
    <source>
        <dbReference type="ARBA" id="ARBA00022490"/>
    </source>
</evidence>
<feature type="compositionally biased region" description="Basic and acidic residues" evidence="9">
    <location>
        <begin position="190"/>
        <end position="202"/>
    </location>
</feature>
<evidence type="ECO:0000256" key="2">
    <source>
        <dbReference type="ARBA" id="ARBA00004214"/>
    </source>
</evidence>
<evidence type="ECO:0000313" key="12">
    <source>
        <dbReference type="Proteomes" id="UP001153269"/>
    </source>
</evidence>
<dbReference type="InterPro" id="IPR029157">
    <property type="entry name" value="CEP44_CC"/>
</dbReference>
<dbReference type="InterPro" id="IPR033603">
    <property type="entry name" value="CEP44"/>
</dbReference>
<dbReference type="GO" id="GO:0030496">
    <property type="term" value="C:midbody"/>
    <property type="evidence" value="ECO:0007669"/>
    <property type="project" value="UniProtKB-SubCell"/>
</dbReference>
<evidence type="ECO:0000313" key="11">
    <source>
        <dbReference type="EMBL" id="CAB1441546.1"/>
    </source>
</evidence>